<dbReference type="AlphaFoldDB" id="A0A8C5QXZ2"/>
<evidence type="ECO:0000256" key="1">
    <source>
        <dbReference type="SAM" id="Phobius"/>
    </source>
</evidence>
<feature type="transmembrane region" description="Helical" evidence="1">
    <location>
        <begin position="120"/>
        <end position="139"/>
    </location>
</feature>
<keyword evidence="1" id="KW-1133">Transmembrane helix</keyword>
<dbReference type="PANTHER" id="PTHR34262">
    <property type="entry name" value="TRANSMEMBRANE PROTEIN 220"/>
    <property type="match status" value="1"/>
</dbReference>
<evidence type="ECO:0000313" key="2">
    <source>
        <dbReference type="Ensembl" id="ENSLLEP00000043318.1"/>
    </source>
</evidence>
<evidence type="ECO:0000313" key="3">
    <source>
        <dbReference type="Proteomes" id="UP000694569"/>
    </source>
</evidence>
<dbReference type="PANTHER" id="PTHR34262:SF1">
    <property type="entry name" value="TRANSMEMBRANE PROTEIN 220"/>
    <property type="match status" value="1"/>
</dbReference>
<sequence length="155" mass="17230">MMSSSPFTLCSQTQQRLWRVCNALMSVFFGLAAFVQVLYLVPAFLVLLVGVNPDIPGHGIWKTLADLHTAVCVTGAAYLLGNLYLSGTKNLLHEEEGRQVCTFICFSSLCNRASVGGFRVAIAFAISAFPFLVWLYVYIDKEMRTSWPQHCKTVI</sequence>
<reference evidence="2" key="1">
    <citation type="submission" date="2025-08" db="UniProtKB">
        <authorList>
            <consortium name="Ensembl"/>
        </authorList>
    </citation>
    <scope>IDENTIFICATION</scope>
</reference>
<organism evidence="2 3">
    <name type="scientific">Leptobrachium leishanense</name>
    <name type="common">Leishan spiny toad</name>
    <dbReference type="NCBI Taxonomy" id="445787"/>
    <lineage>
        <taxon>Eukaryota</taxon>
        <taxon>Metazoa</taxon>
        <taxon>Chordata</taxon>
        <taxon>Craniata</taxon>
        <taxon>Vertebrata</taxon>
        <taxon>Euteleostomi</taxon>
        <taxon>Amphibia</taxon>
        <taxon>Batrachia</taxon>
        <taxon>Anura</taxon>
        <taxon>Pelobatoidea</taxon>
        <taxon>Megophryidae</taxon>
        <taxon>Leptobrachium</taxon>
    </lineage>
</organism>
<feature type="transmembrane region" description="Helical" evidence="1">
    <location>
        <begin position="21"/>
        <end position="47"/>
    </location>
</feature>
<feature type="transmembrane region" description="Helical" evidence="1">
    <location>
        <begin position="67"/>
        <end position="85"/>
    </location>
</feature>
<proteinExistence type="predicted"/>
<dbReference type="Proteomes" id="UP000694569">
    <property type="component" value="Unplaced"/>
</dbReference>
<protein>
    <submittedName>
        <fullName evidence="2">Transmembrane protein 220</fullName>
    </submittedName>
</protein>
<reference evidence="2" key="2">
    <citation type="submission" date="2025-09" db="UniProtKB">
        <authorList>
            <consortium name="Ensembl"/>
        </authorList>
    </citation>
    <scope>IDENTIFICATION</scope>
</reference>
<keyword evidence="3" id="KW-1185">Reference proteome</keyword>
<dbReference type="Ensembl" id="ENSLLET00000045045.1">
    <property type="protein sequence ID" value="ENSLLEP00000043318.1"/>
    <property type="gene ID" value="ENSLLEG00000027534.1"/>
</dbReference>
<accession>A0A8C5QXZ2</accession>
<keyword evidence="1" id="KW-0472">Membrane</keyword>
<dbReference type="OrthoDB" id="9924288at2759"/>
<dbReference type="GeneTree" id="ENSGT00390000009386"/>
<keyword evidence="1" id="KW-0812">Transmembrane</keyword>
<name>A0A8C5QXZ2_9ANUR</name>